<organism evidence="2 3">
    <name type="scientific">Nostocoides vanveenii</name>
    <dbReference type="NCBI Taxonomy" id="330835"/>
    <lineage>
        <taxon>Bacteria</taxon>
        <taxon>Bacillati</taxon>
        <taxon>Actinomycetota</taxon>
        <taxon>Actinomycetes</taxon>
        <taxon>Micrococcales</taxon>
        <taxon>Intrasporangiaceae</taxon>
        <taxon>Nostocoides</taxon>
    </lineage>
</organism>
<evidence type="ECO:0000313" key="3">
    <source>
        <dbReference type="Proteomes" id="UP001501475"/>
    </source>
</evidence>
<protein>
    <submittedName>
        <fullName evidence="2">Uncharacterized protein</fullName>
    </submittedName>
</protein>
<dbReference type="Proteomes" id="UP001501475">
    <property type="component" value="Unassembled WGS sequence"/>
</dbReference>
<comment type="caution">
    <text evidence="2">The sequence shown here is derived from an EMBL/GenBank/DDBJ whole genome shotgun (WGS) entry which is preliminary data.</text>
</comment>
<evidence type="ECO:0000256" key="1">
    <source>
        <dbReference type="SAM" id="Phobius"/>
    </source>
</evidence>
<keyword evidence="1" id="KW-0812">Transmembrane</keyword>
<feature type="transmembrane region" description="Helical" evidence="1">
    <location>
        <begin position="76"/>
        <end position="93"/>
    </location>
</feature>
<accession>A0ABP4X1U1</accession>
<reference evidence="3" key="1">
    <citation type="journal article" date="2019" name="Int. J. Syst. Evol. Microbiol.">
        <title>The Global Catalogue of Microorganisms (GCM) 10K type strain sequencing project: providing services to taxonomists for standard genome sequencing and annotation.</title>
        <authorList>
            <consortium name="The Broad Institute Genomics Platform"/>
            <consortium name="The Broad Institute Genome Sequencing Center for Infectious Disease"/>
            <person name="Wu L."/>
            <person name="Ma J."/>
        </authorList>
    </citation>
    <scope>NUCLEOTIDE SEQUENCE [LARGE SCALE GENOMIC DNA]</scope>
    <source>
        <strain evidence="3">JCM 15591</strain>
    </source>
</reference>
<keyword evidence="1" id="KW-0472">Membrane</keyword>
<keyword evidence="3" id="KW-1185">Reference proteome</keyword>
<keyword evidence="1" id="KW-1133">Transmembrane helix</keyword>
<dbReference type="EMBL" id="BAAAPN010000056">
    <property type="protein sequence ID" value="GAA1765509.1"/>
    <property type="molecule type" value="Genomic_DNA"/>
</dbReference>
<dbReference type="RefSeq" id="WP_344066955.1">
    <property type="nucleotide sequence ID" value="NZ_BAAAPN010000056.1"/>
</dbReference>
<sequence>MTTLPGSASMPAVPPDAGCRLPAVESRFAPLALAGWILLGVLAPLSILGILTIGIFVAPTTLGLLAVLLIKAQPHARAGTPIGAGVLLLWVAWNMRWVSAESCSGTASSAPADGTVTVDPCTQLVVPWGWLLLAGAALATGSIFLVRDMRAPGSPPASSMS</sequence>
<feature type="transmembrane region" description="Helical" evidence="1">
    <location>
        <begin position="128"/>
        <end position="146"/>
    </location>
</feature>
<name>A0ABP4X1U1_9MICO</name>
<proteinExistence type="predicted"/>
<feature type="transmembrane region" description="Helical" evidence="1">
    <location>
        <begin position="36"/>
        <end position="69"/>
    </location>
</feature>
<evidence type="ECO:0000313" key="2">
    <source>
        <dbReference type="EMBL" id="GAA1765509.1"/>
    </source>
</evidence>
<gene>
    <name evidence="2" type="ORF">GCM10009810_25520</name>
</gene>